<reference evidence="2 3" key="1">
    <citation type="submission" date="2014-09" db="EMBL/GenBank/DDBJ databases">
        <authorList>
            <person name="Ellenberger Sabrina"/>
        </authorList>
    </citation>
    <scope>NUCLEOTIDE SEQUENCE [LARGE SCALE GENOMIC DNA]</scope>
    <source>
        <strain evidence="2 3">CBS 412.66</strain>
    </source>
</reference>
<feature type="domain" description="Potassium channel tetramerisation-type BTB" evidence="1">
    <location>
        <begin position="7"/>
        <end position="103"/>
    </location>
</feature>
<keyword evidence="3" id="KW-1185">Reference proteome</keyword>
<dbReference type="EMBL" id="LN721622">
    <property type="protein sequence ID" value="CEP09451.1"/>
    <property type="molecule type" value="Genomic_DNA"/>
</dbReference>
<dbReference type="InterPro" id="IPR003131">
    <property type="entry name" value="T1-type_BTB"/>
</dbReference>
<proteinExistence type="predicted"/>
<dbReference type="SUPFAM" id="SSF54695">
    <property type="entry name" value="POZ domain"/>
    <property type="match status" value="1"/>
</dbReference>
<dbReference type="STRING" id="35722.A0A0B7MTV7"/>
<dbReference type="Pfam" id="PF02214">
    <property type="entry name" value="BTB_2"/>
    <property type="match status" value="1"/>
</dbReference>
<dbReference type="AlphaFoldDB" id="A0A0B7MTV7"/>
<name>A0A0B7MTV7_9FUNG</name>
<dbReference type="InterPro" id="IPR011333">
    <property type="entry name" value="SKP1/BTB/POZ_sf"/>
</dbReference>
<dbReference type="PANTHER" id="PTHR11145:SF8">
    <property type="entry name" value="RE57120P"/>
    <property type="match status" value="1"/>
</dbReference>
<dbReference type="OrthoDB" id="2414723at2759"/>
<dbReference type="Gene3D" id="3.30.710.10">
    <property type="entry name" value="Potassium Channel Kv1.1, Chain A"/>
    <property type="match status" value="1"/>
</dbReference>
<dbReference type="Proteomes" id="UP000054107">
    <property type="component" value="Unassembled WGS sequence"/>
</dbReference>
<dbReference type="PANTHER" id="PTHR11145">
    <property type="entry name" value="BTB/POZ DOMAIN-CONTAINING ADAPTER FOR CUL3-MEDIATED RHOA DEGRADATION PROTEIN FAMILY MEMBER"/>
    <property type="match status" value="1"/>
</dbReference>
<organism evidence="2 3">
    <name type="scientific">Parasitella parasitica</name>
    <dbReference type="NCBI Taxonomy" id="35722"/>
    <lineage>
        <taxon>Eukaryota</taxon>
        <taxon>Fungi</taxon>
        <taxon>Fungi incertae sedis</taxon>
        <taxon>Mucoromycota</taxon>
        <taxon>Mucoromycotina</taxon>
        <taxon>Mucoromycetes</taxon>
        <taxon>Mucorales</taxon>
        <taxon>Mucorineae</taxon>
        <taxon>Mucoraceae</taxon>
        <taxon>Parasitella</taxon>
    </lineage>
</organism>
<dbReference type="GO" id="GO:0051260">
    <property type="term" value="P:protein homooligomerization"/>
    <property type="evidence" value="ECO:0007669"/>
    <property type="project" value="InterPro"/>
</dbReference>
<evidence type="ECO:0000313" key="2">
    <source>
        <dbReference type="EMBL" id="CEP09451.1"/>
    </source>
</evidence>
<sequence>MACNLRVRLNVGGKRFIVDHDTIKKSTVLYEKYAKKRNVDILSDFDDDEDDELLGPLDIFIDRDGELFKGILEYWRSQNVPSDDPEYLNKLKLEASHFRVHDLVSKVDKILLDYEIMDDDYEYQVIQHPFKCNYLIKPSDGELKPFEEDAAIVSAYKYCPSQNVFESKLVLKRPRKRCRLDKI</sequence>
<dbReference type="InterPro" id="IPR045068">
    <property type="entry name" value="BACURD1-3"/>
</dbReference>
<accession>A0A0B7MTV7</accession>
<gene>
    <name evidence="2" type="primary">PARPA_02945.1 scaffold 5990</name>
</gene>
<evidence type="ECO:0000259" key="1">
    <source>
        <dbReference type="Pfam" id="PF02214"/>
    </source>
</evidence>
<protein>
    <recommendedName>
        <fullName evidence="1">Potassium channel tetramerisation-type BTB domain-containing protein</fullName>
    </recommendedName>
</protein>
<evidence type="ECO:0000313" key="3">
    <source>
        <dbReference type="Proteomes" id="UP000054107"/>
    </source>
</evidence>